<proteinExistence type="predicted"/>
<gene>
    <name evidence="2" type="ORF">BT96DRAFT_1047230</name>
</gene>
<organism evidence="2 3">
    <name type="scientific">Gymnopus androsaceus JB14</name>
    <dbReference type="NCBI Taxonomy" id="1447944"/>
    <lineage>
        <taxon>Eukaryota</taxon>
        <taxon>Fungi</taxon>
        <taxon>Dikarya</taxon>
        <taxon>Basidiomycota</taxon>
        <taxon>Agaricomycotina</taxon>
        <taxon>Agaricomycetes</taxon>
        <taxon>Agaricomycetidae</taxon>
        <taxon>Agaricales</taxon>
        <taxon>Marasmiineae</taxon>
        <taxon>Omphalotaceae</taxon>
        <taxon>Gymnopus</taxon>
    </lineage>
</organism>
<sequence>MQENTYIVFLASSLLGIVLLDALVKSFMKSIQAASIVNAALIVWLPSSVGVSLWLLHHTMLGVLPFTLPFWNTSDIRAVVGRRVTEAGKFGTLLAFGHAWLTLSRFIVTNQVLIDRLDRLARLSTSCPQSFTVYNVHGNQVAKKTISESSSTLINPGFAVPQWFPVGLPITLLSVVLFGKCLLVLGVQEDKWGYFLEPYRMITYCFDIYSRGINS</sequence>
<dbReference type="Proteomes" id="UP000799118">
    <property type="component" value="Unassembled WGS sequence"/>
</dbReference>
<feature type="transmembrane region" description="Helical" evidence="1">
    <location>
        <begin position="163"/>
        <end position="185"/>
    </location>
</feature>
<name>A0A6A4GBJ2_9AGAR</name>
<feature type="transmembrane region" description="Helical" evidence="1">
    <location>
        <begin position="36"/>
        <end position="56"/>
    </location>
</feature>
<feature type="transmembrane region" description="Helical" evidence="1">
    <location>
        <begin position="6"/>
        <end position="24"/>
    </location>
</feature>
<protein>
    <submittedName>
        <fullName evidence="2">Uncharacterized protein</fullName>
    </submittedName>
</protein>
<dbReference type="AlphaFoldDB" id="A0A6A4GBJ2"/>
<keyword evidence="1" id="KW-0812">Transmembrane</keyword>
<evidence type="ECO:0000313" key="3">
    <source>
        <dbReference type="Proteomes" id="UP000799118"/>
    </source>
</evidence>
<reference evidence="2" key="1">
    <citation type="journal article" date="2019" name="Environ. Microbiol.">
        <title>Fungal ecological strategies reflected in gene transcription - a case study of two litter decomposers.</title>
        <authorList>
            <person name="Barbi F."/>
            <person name="Kohler A."/>
            <person name="Barry K."/>
            <person name="Baskaran P."/>
            <person name="Daum C."/>
            <person name="Fauchery L."/>
            <person name="Ihrmark K."/>
            <person name="Kuo A."/>
            <person name="LaButti K."/>
            <person name="Lipzen A."/>
            <person name="Morin E."/>
            <person name="Grigoriev I.V."/>
            <person name="Henrissat B."/>
            <person name="Lindahl B."/>
            <person name="Martin F."/>
        </authorList>
    </citation>
    <scope>NUCLEOTIDE SEQUENCE</scope>
    <source>
        <strain evidence="2">JB14</strain>
    </source>
</reference>
<keyword evidence="1" id="KW-1133">Transmembrane helix</keyword>
<keyword evidence="3" id="KW-1185">Reference proteome</keyword>
<dbReference type="OrthoDB" id="3124452at2759"/>
<accession>A0A6A4GBJ2</accession>
<dbReference type="EMBL" id="ML771028">
    <property type="protein sequence ID" value="KAE9382750.1"/>
    <property type="molecule type" value="Genomic_DNA"/>
</dbReference>
<evidence type="ECO:0000313" key="2">
    <source>
        <dbReference type="EMBL" id="KAE9382750.1"/>
    </source>
</evidence>
<evidence type="ECO:0000256" key="1">
    <source>
        <dbReference type="SAM" id="Phobius"/>
    </source>
</evidence>
<keyword evidence="1" id="KW-0472">Membrane</keyword>